<protein>
    <recommendedName>
        <fullName evidence="2">Macrocin O-methyltransferase</fullName>
    </recommendedName>
</protein>
<dbReference type="InterPro" id="IPR029063">
    <property type="entry name" value="SAM-dependent_MTases_sf"/>
</dbReference>
<accession>A0A382EVB0</accession>
<dbReference type="AlphaFoldDB" id="A0A382EVB0"/>
<dbReference type="PANTHER" id="PTHR40036:SF1">
    <property type="entry name" value="MACROCIN O-METHYLTRANSFERASE"/>
    <property type="match status" value="1"/>
</dbReference>
<dbReference type="PANTHER" id="PTHR40036">
    <property type="entry name" value="MACROCIN O-METHYLTRANSFERASE"/>
    <property type="match status" value="1"/>
</dbReference>
<organism evidence="1">
    <name type="scientific">marine metagenome</name>
    <dbReference type="NCBI Taxonomy" id="408172"/>
    <lineage>
        <taxon>unclassified sequences</taxon>
        <taxon>metagenomes</taxon>
        <taxon>ecological metagenomes</taxon>
    </lineage>
</organism>
<feature type="non-terminal residue" evidence="1">
    <location>
        <position position="136"/>
    </location>
</feature>
<name>A0A382EVB0_9ZZZZ</name>
<proteinExistence type="predicted"/>
<dbReference type="InterPro" id="IPR008884">
    <property type="entry name" value="TylF_MeTrfase"/>
</dbReference>
<sequence length="136" mass="15841">MHQLRNRYIEQLKKSVMNTLNQDVADSIINPSSTEEQSQPEWFNHFWFGSALTMCSLKRLDNIQFCLENCLRENIPGDFIECGIWRGGVIILMKGILDAYGVRNRKVWVADSFQGLPLPPRNSIDEKMYNFEKVIE</sequence>
<reference evidence="1" key="1">
    <citation type="submission" date="2018-05" db="EMBL/GenBank/DDBJ databases">
        <authorList>
            <person name="Lanie J.A."/>
            <person name="Ng W.-L."/>
            <person name="Kazmierczak K.M."/>
            <person name="Andrzejewski T.M."/>
            <person name="Davidsen T.M."/>
            <person name="Wayne K.J."/>
            <person name="Tettelin H."/>
            <person name="Glass J.I."/>
            <person name="Rusch D."/>
            <person name="Podicherti R."/>
            <person name="Tsui H.-C.T."/>
            <person name="Winkler M.E."/>
        </authorList>
    </citation>
    <scope>NUCLEOTIDE SEQUENCE</scope>
</reference>
<dbReference type="Gene3D" id="3.40.50.150">
    <property type="entry name" value="Vaccinia Virus protein VP39"/>
    <property type="match status" value="1"/>
</dbReference>
<dbReference type="Pfam" id="PF05711">
    <property type="entry name" value="TylF"/>
    <property type="match status" value="1"/>
</dbReference>
<dbReference type="EMBL" id="UINC01046530">
    <property type="protein sequence ID" value="SVB54670.1"/>
    <property type="molecule type" value="Genomic_DNA"/>
</dbReference>
<evidence type="ECO:0000313" key="1">
    <source>
        <dbReference type="EMBL" id="SVB54670.1"/>
    </source>
</evidence>
<evidence type="ECO:0008006" key="2">
    <source>
        <dbReference type="Google" id="ProtNLM"/>
    </source>
</evidence>
<gene>
    <name evidence="1" type="ORF">METZ01_LOCUS207524</name>
</gene>